<reference evidence="1 2" key="1">
    <citation type="submission" date="2016-11" db="EMBL/GenBank/DDBJ databases">
        <authorList>
            <person name="Jaros S."/>
            <person name="Januszkiewicz K."/>
            <person name="Wedrychowicz H."/>
        </authorList>
    </citation>
    <scope>NUCLEOTIDE SEQUENCE [LARGE SCALE GENOMIC DNA]</scope>
    <source>
        <strain evidence="1 2">CECT 7868</strain>
    </source>
</reference>
<organism evidence="1 2">
    <name type="scientific">Vibrio aerogenes CECT 7868</name>
    <dbReference type="NCBI Taxonomy" id="1216006"/>
    <lineage>
        <taxon>Bacteria</taxon>
        <taxon>Pseudomonadati</taxon>
        <taxon>Pseudomonadota</taxon>
        <taxon>Gammaproteobacteria</taxon>
        <taxon>Vibrionales</taxon>
        <taxon>Vibrionaceae</taxon>
        <taxon>Vibrio</taxon>
    </lineage>
</organism>
<dbReference type="Gene3D" id="3.90.70.20">
    <property type="match status" value="1"/>
</dbReference>
<gene>
    <name evidence="1" type="ORF">VA7868_04599</name>
</gene>
<accession>A0A1M6F9E6</accession>
<proteinExistence type="predicted"/>
<name>A0A1M6F9E6_9VIBR</name>
<evidence type="ECO:0008006" key="3">
    <source>
        <dbReference type="Google" id="ProtNLM"/>
    </source>
</evidence>
<dbReference type="SUPFAM" id="SSF54001">
    <property type="entry name" value="Cysteine proteinases"/>
    <property type="match status" value="1"/>
</dbReference>
<dbReference type="InterPro" id="IPR038765">
    <property type="entry name" value="Papain-like_cys_pep_sf"/>
</dbReference>
<evidence type="ECO:0000313" key="2">
    <source>
        <dbReference type="Proteomes" id="UP000184608"/>
    </source>
</evidence>
<evidence type="ECO:0000313" key="1">
    <source>
        <dbReference type="EMBL" id="SHI94300.1"/>
    </source>
</evidence>
<dbReference type="EMBL" id="FQXZ01000065">
    <property type="protein sequence ID" value="SHI94300.1"/>
    <property type="molecule type" value="Genomic_DNA"/>
</dbReference>
<keyword evidence="2" id="KW-1185">Reference proteome</keyword>
<sequence length="175" mass="19824">MQQNQWESFQADKNNYGDGQCMALTVEWIKKAMDAVDNGYGLNQSNILVNILTRSSVEKQKKYEKVGEAVIWRDAGLHLVENDKSYSTMSKLLNNLGNGYFSAGVYGKEGAHSVGIYISRTRSQFAYYDSNYGQIYSDDFRAFDKSVSGQATKAYFEFLKIPEGGEWKACEIVRQ</sequence>
<protein>
    <recommendedName>
        <fullName evidence="3">Peptidase C58 YopT-type domain-containing protein</fullName>
    </recommendedName>
</protein>
<dbReference type="Proteomes" id="UP000184608">
    <property type="component" value="Unassembled WGS sequence"/>
</dbReference>
<dbReference type="AlphaFoldDB" id="A0A1M6F9E6"/>
<dbReference type="RefSeq" id="WP_073606181.1">
    <property type="nucleotide sequence ID" value="NZ_FQXZ01000065.1"/>
</dbReference>